<dbReference type="OrthoDB" id="2367426at2759"/>
<feature type="non-terminal residue" evidence="2">
    <location>
        <position position="59"/>
    </location>
</feature>
<proteinExistence type="predicted"/>
<sequence length="59" mass="6905">NIDEEEQESLEFILAQALFATGVSFSFLENPYVIKFFQRIRPAFKLPNRKKLADELVDK</sequence>
<keyword evidence="1" id="KW-0472">Membrane</keyword>
<protein>
    <submittedName>
        <fullName evidence="2">3071_t:CDS:1</fullName>
    </submittedName>
</protein>
<evidence type="ECO:0000313" key="3">
    <source>
        <dbReference type="Proteomes" id="UP000789405"/>
    </source>
</evidence>
<evidence type="ECO:0000256" key="1">
    <source>
        <dbReference type="SAM" id="Phobius"/>
    </source>
</evidence>
<keyword evidence="3" id="KW-1185">Reference proteome</keyword>
<dbReference type="AlphaFoldDB" id="A0A9N9K3N3"/>
<dbReference type="EMBL" id="CAJVPY010045481">
    <property type="protein sequence ID" value="CAG8809753.1"/>
    <property type="molecule type" value="Genomic_DNA"/>
</dbReference>
<dbReference type="Proteomes" id="UP000789405">
    <property type="component" value="Unassembled WGS sequence"/>
</dbReference>
<accession>A0A9N9K3N3</accession>
<keyword evidence="1" id="KW-0812">Transmembrane</keyword>
<feature type="non-terminal residue" evidence="2">
    <location>
        <position position="1"/>
    </location>
</feature>
<keyword evidence="1" id="KW-1133">Transmembrane helix</keyword>
<reference evidence="2" key="1">
    <citation type="submission" date="2021-06" db="EMBL/GenBank/DDBJ databases">
        <authorList>
            <person name="Kallberg Y."/>
            <person name="Tangrot J."/>
            <person name="Rosling A."/>
        </authorList>
    </citation>
    <scope>NUCLEOTIDE SEQUENCE</scope>
    <source>
        <strain evidence="2">MA453B</strain>
    </source>
</reference>
<organism evidence="2 3">
    <name type="scientific">Dentiscutata erythropus</name>
    <dbReference type="NCBI Taxonomy" id="1348616"/>
    <lineage>
        <taxon>Eukaryota</taxon>
        <taxon>Fungi</taxon>
        <taxon>Fungi incertae sedis</taxon>
        <taxon>Mucoromycota</taxon>
        <taxon>Glomeromycotina</taxon>
        <taxon>Glomeromycetes</taxon>
        <taxon>Diversisporales</taxon>
        <taxon>Gigasporaceae</taxon>
        <taxon>Dentiscutata</taxon>
    </lineage>
</organism>
<evidence type="ECO:0000313" key="2">
    <source>
        <dbReference type="EMBL" id="CAG8809753.1"/>
    </source>
</evidence>
<comment type="caution">
    <text evidence="2">The sequence shown here is derived from an EMBL/GenBank/DDBJ whole genome shotgun (WGS) entry which is preliminary data.</text>
</comment>
<feature type="transmembrane region" description="Helical" evidence="1">
    <location>
        <begin position="12"/>
        <end position="34"/>
    </location>
</feature>
<name>A0A9N9K3N3_9GLOM</name>
<gene>
    <name evidence="2" type="ORF">DERYTH_LOCUS25159</name>
</gene>